<reference evidence="1" key="1">
    <citation type="journal article" date="2014" name="Front. Microbiol.">
        <title>High frequency of phylogenetically diverse reductive dehalogenase-homologous genes in deep subseafloor sedimentary metagenomes.</title>
        <authorList>
            <person name="Kawai M."/>
            <person name="Futagami T."/>
            <person name="Toyoda A."/>
            <person name="Takaki Y."/>
            <person name="Nishi S."/>
            <person name="Hori S."/>
            <person name="Arai W."/>
            <person name="Tsubouchi T."/>
            <person name="Morono Y."/>
            <person name="Uchiyama I."/>
            <person name="Ito T."/>
            <person name="Fujiyama A."/>
            <person name="Inagaki F."/>
            <person name="Takami H."/>
        </authorList>
    </citation>
    <scope>NUCLEOTIDE SEQUENCE</scope>
    <source>
        <strain evidence="1">Expedition CK06-06</strain>
    </source>
</reference>
<dbReference type="EMBL" id="BARV01021476">
    <property type="protein sequence ID" value="GAI24109.1"/>
    <property type="molecule type" value="Genomic_DNA"/>
</dbReference>
<name>X1NZN0_9ZZZZ</name>
<accession>X1NZN0</accession>
<evidence type="ECO:0000313" key="1">
    <source>
        <dbReference type="EMBL" id="GAI24109.1"/>
    </source>
</evidence>
<sequence>MKLFGAKAGSTAVFRKSRFQIIIKHVGDFVFQEEGMPNIGRAG</sequence>
<organism evidence="1">
    <name type="scientific">marine sediment metagenome</name>
    <dbReference type="NCBI Taxonomy" id="412755"/>
    <lineage>
        <taxon>unclassified sequences</taxon>
        <taxon>metagenomes</taxon>
        <taxon>ecological metagenomes</taxon>
    </lineage>
</organism>
<dbReference type="AlphaFoldDB" id="X1NZN0"/>
<protein>
    <submittedName>
        <fullName evidence="1">Uncharacterized protein</fullName>
    </submittedName>
</protein>
<gene>
    <name evidence="1" type="ORF">S06H3_35576</name>
</gene>
<proteinExistence type="predicted"/>
<comment type="caution">
    <text evidence="1">The sequence shown here is derived from an EMBL/GenBank/DDBJ whole genome shotgun (WGS) entry which is preliminary data.</text>
</comment>